<dbReference type="EMBL" id="CP041242">
    <property type="protein sequence ID" value="QDH68729.1"/>
    <property type="molecule type" value="Genomic_DNA"/>
</dbReference>
<dbReference type="InterPro" id="IPR032774">
    <property type="entry name" value="WG_beta_rep"/>
</dbReference>
<feature type="chain" id="PRO_5021842616" evidence="1">
    <location>
        <begin position="22"/>
        <end position="316"/>
    </location>
</feature>
<sequence>MRRTGIGWMLAAALLAAPAAATGLQPFQAEDGRYGYRDASGTERVAPRYDFAFPFVDGYAKVHLYNDRRRRLTGLLDATGREVIAPGDSDVHQARTRDGSRPAGVYTVDGGILQVDEQRWLMPPESVRGDAYCRGADADDLLCLPDRRELLLQHVRRFCQVIDLNHVSCDEGEVLYVDGREQRPPEGARFKEVVAEHGYAIVETGDYETLVYALDGRRLTPAAPHPAFYFHHHYSPAAERFVSVHLGRPASLGRHAEIFDRDGRPIARIALPMGPFHAWGFEPDGYLKHRDRDYVWHYIRLRDGVETDPPESERAD</sequence>
<gene>
    <name evidence="2" type="ORF">FKV23_00315</name>
</gene>
<protein>
    <submittedName>
        <fullName evidence="2">WG repeat-containing protein</fullName>
    </submittedName>
</protein>
<dbReference type="KEGG" id="lyj:FKV23_00315"/>
<dbReference type="OrthoDB" id="343240at2"/>
<evidence type="ECO:0000256" key="1">
    <source>
        <dbReference type="SAM" id="SignalP"/>
    </source>
</evidence>
<dbReference type="Pfam" id="PF14903">
    <property type="entry name" value="WG_beta_rep"/>
    <property type="match status" value="1"/>
</dbReference>
<name>A0A514BNY8_9GAMM</name>
<proteinExistence type="predicted"/>
<keyword evidence="1" id="KW-0732">Signal</keyword>
<feature type="signal peptide" evidence="1">
    <location>
        <begin position="1"/>
        <end position="21"/>
    </location>
</feature>
<evidence type="ECO:0000313" key="2">
    <source>
        <dbReference type="EMBL" id="QDH68729.1"/>
    </source>
</evidence>
<dbReference type="AlphaFoldDB" id="A0A514BNY8"/>
<evidence type="ECO:0000313" key="3">
    <source>
        <dbReference type="Proteomes" id="UP000317199"/>
    </source>
</evidence>
<organism evidence="2 3">
    <name type="scientific">Marilutibacter alkalisoli</name>
    <dbReference type="NCBI Taxonomy" id="2591633"/>
    <lineage>
        <taxon>Bacteria</taxon>
        <taxon>Pseudomonadati</taxon>
        <taxon>Pseudomonadota</taxon>
        <taxon>Gammaproteobacteria</taxon>
        <taxon>Lysobacterales</taxon>
        <taxon>Lysobacteraceae</taxon>
        <taxon>Marilutibacter</taxon>
    </lineage>
</organism>
<dbReference type="RefSeq" id="WP_141622072.1">
    <property type="nucleotide sequence ID" value="NZ_CP041242.1"/>
</dbReference>
<dbReference type="Proteomes" id="UP000317199">
    <property type="component" value="Chromosome"/>
</dbReference>
<reference evidence="2 3" key="1">
    <citation type="submission" date="2019-06" db="EMBL/GenBank/DDBJ databases">
        <title>Lysobacter alkalisoli sp. nov. isolated from saline-alkali soil.</title>
        <authorList>
            <person name="Sun J.-Q."/>
            <person name="Xu L."/>
        </authorList>
    </citation>
    <scope>NUCLEOTIDE SEQUENCE [LARGE SCALE GENOMIC DNA]</scope>
    <source>
        <strain evidence="2 3">SJ-36</strain>
    </source>
</reference>
<accession>A0A514BNY8</accession>
<keyword evidence="3" id="KW-1185">Reference proteome</keyword>